<feature type="compositionally biased region" description="Polar residues" evidence="1">
    <location>
        <begin position="196"/>
        <end position="215"/>
    </location>
</feature>
<feature type="compositionally biased region" description="Polar residues" evidence="1">
    <location>
        <begin position="123"/>
        <end position="156"/>
    </location>
</feature>
<protein>
    <recommendedName>
        <fullName evidence="2">WW domain-containing protein</fullName>
    </recommendedName>
</protein>
<dbReference type="GeneID" id="25913816"/>
<feature type="compositionally biased region" description="Polar residues" evidence="1">
    <location>
        <begin position="76"/>
        <end position="116"/>
    </location>
</feature>
<evidence type="ECO:0000313" key="3">
    <source>
        <dbReference type="EMBL" id="KNC74131.1"/>
    </source>
</evidence>
<feature type="non-terminal residue" evidence="3">
    <location>
        <position position="254"/>
    </location>
</feature>
<feature type="region of interest" description="Disordered" evidence="1">
    <location>
        <begin position="64"/>
        <end position="156"/>
    </location>
</feature>
<feature type="domain" description="WW" evidence="2">
    <location>
        <begin position="14"/>
        <end position="30"/>
    </location>
</feature>
<proteinExistence type="predicted"/>
<keyword evidence="4" id="KW-1185">Reference proteome</keyword>
<dbReference type="OrthoDB" id="28357at2759"/>
<dbReference type="AlphaFoldDB" id="A0A0L0FCF5"/>
<dbReference type="InterPro" id="IPR001202">
    <property type="entry name" value="WW_dom"/>
</dbReference>
<dbReference type="PROSITE" id="PS50020">
    <property type="entry name" value="WW_DOMAIN_2"/>
    <property type="match status" value="1"/>
</dbReference>
<gene>
    <name evidence="3" type="ORF">SARC_13312</name>
</gene>
<sequence>MNSKPSILPFVYRYYIDHVNQKTSWNRPSAVPPSFSTPLAPKQSLPSKITLVVLKTAAKTNAAKARKQWSDAGERSSASGTQETAQGPFQTQTQINAAKARNQSSIPADSATTTHESMPMLTDTETTQRRFQSQAQINSAKVRNQSNIPADSGTTQRRFQTQAQINAAKSRNQSNIPADSGTTTLASMPMLVDAAASTTPKIPRSPQKQKMQAKSTHFGPSATKNYNKLKANASASMAEISPPNKTRLALQQAE</sequence>
<evidence type="ECO:0000313" key="4">
    <source>
        <dbReference type="Proteomes" id="UP000054560"/>
    </source>
</evidence>
<accession>A0A0L0FCF5</accession>
<evidence type="ECO:0000259" key="2">
    <source>
        <dbReference type="PROSITE" id="PS50020"/>
    </source>
</evidence>
<reference evidence="3 4" key="1">
    <citation type="submission" date="2011-02" db="EMBL/GenBank/DDBJ databases">
        <title>The Genome Sequence of Sphaeroforma arctica JP610.</title>
        <authorList>
            <consortium name="The Broad Institute Genome Sequencing Platform"/>
            <person name="Russ C."/>
            <person name="Cuomo C."/>
            <person name="Young S.K."/>
            <person name="Zeng Q."/>
            <person name="Gargeya S."/>
            <person name="Alvarado L."/>
            <person name="Berlin A."/>
            <person name="Chapman S.B."/>
            <person name="Chen Z."/>
            <person name="Freedman E."/>
            <person name="Gellesch M."/>
            <person name="Goldberg J."/>
            <person name="Griggs A."/>
            <person name="Gujja S."/>
            <person name="Heilman E."/>
            <person name="Heiman D."/>
            <person name="Howarth C."/>
            <person name="Mehta T."/>
            <person name="Neiman D."/>
            <person name="Pearson M."/>
            <person name="Roberts A."/>
            <person name="Saif S."/>
            <person name="Shea T."/>
            <person name="Shenoy N."/>
            <person name="Sisk P."/>
            <person name="Stolte C."/>
            <person name="Sykes S."/>
            <person name="White J."/>
            <person name="Yandava C."/>
            <person name="Burger G."/>
            <person name="Gray M.W."/>
            <person name="Holland P.W.H."/>
            <person name="King N."/>
            <person name="Lang F.B.F."/>
            <person name="Roger A.J."/>
            <person name="Ruiz-Trillo I."/>
            <person name="Haas B."/>
            <person name="Nusbaum C."/>
            <person name="Birren B."/>
        </authorList>
    </citation>
    <scope>NUCLEOTIDE SEQUENCE [LARGE SCALE GENOMIC DNA]</scope>
    <source>
        <strain evidence="3 4">JP610</strain>
    </source>
</reference>
<dbReference type="Proteomes" id="UP000054560">
    <property type="component" value="Unassembled WGS sequence"/>
</dbReference>
<name>A0A0L0FCF5_9EUKA</name>
<dbReference type="EMBL" id="KQ244723">
    <property type="protein sequence ID" value="KNC74131.1"/>
    <property type="molecule type" value="Genomic_DNA"/>
</dbReference>
<evidence type="ECO:0000256" key="1">
    <source>
        <dbReference type="SAM" id="MobiDB-lite"/>
    </source>
</evidence>
<feature type="region of interest" description="Disordered" evidence="1">
    <location>
        <begin position="192"/>
        <end position="254"/>
    </location>
</feature>
<organism evidence="3 4">
    <name type="scientific">Sphaeroforma arctica JP610</name>
    <dbReference type="NCBI Taxonomy" id="667725"/>
    <lineage>
        <taxon>Eukaryota</taxon>
        <taxon>Ichthyosporea</taxon>
        <taxon>Ichthyophonida</taxon>
        <taxon>Sphaeroforma</taxon>
    </lineage>
</organism>
<dbReference type="RefSeq" id="XP_014148033.1">
    <property type="nucleotide sequence ID" value="XM_014292558.1"/>
</dbReference>